<feature type="domain" description="DNA polymerase III beta sliding clamp N-terminal" evidence="10">
    <location>
        <begin position="153"/>
        <end position="269"/>
    </location>
</feature>
<evidence type="ECO:0000313" key="14">
    <source>
        <dbReference type="Proteomes" id="UP001499930"/>
    </source>
</evidence>
<evidence type="ECO:0000256" key="9">
    <source>
        <dbReference type="SAM" id="MobiDB-lite"/>
    </source>
</evidence>
<dbReference type="RefSeq" id="WP_344902098.1">
    <property type="nucleotide sequence ID" value="NZ_BAAAWD010000016.1"/>
</dbReference>
<evidence type="ECO:0000259" key="12">
    <source>
        <dbReference type="Pfam" id="PF02768"/>
    </source>
</evidence>
<dbReference type="EMBL" id="BAAAWD010000016">
    <property type="protein sequence ID" value="GAA3027543.1"/>
    <property type="molecule type" value="Genomic_DNA"/>
</dbReference>
<evidence type="ECO:0000256" key="8">
    <source>
        <dbReference type="ARBA" id="ARBA00023125"/>
    </source>
</evidence>
<protein>
    <recommendedName>
        <fullName evidence="15">DNA polymerase III subunit beta</fullName>
    </recommendedName>
</protein>
<evidence type="ECO:0000256" key="1">
    <source>
        <dbReference type="ARBA" id="ARBA00004496"/>
    </source>
</evidence>
<evidence type="ECO:0000313" key="13">
    <source>
        <dbReference type="EMBL" id="GAA3027543.1"/>
    </source>
</evidence>
<dbReference type="Pfam" id="PF00712">
    <property type="entry name" value="DNA_pol3_beta"/>
    <property type="match status" value="1"/>
</dbReference>
<dbReference type="NCBIfam" id="TIGR00663">
    <property type="entry name" value="dnan"/>
    <property type="match status" value="1"/>
</dbReference>
<dbReference type="Pfam" id="PF02768">
    <property type="entry name" value="DNA_pol3_beta_3"/>
    <property type="match status" value="1"/>
</dbReference>
<reference evidence="14" key="1">
    <citation type="journal article" date="2019" name="Int. J. Syst. Evol. Microbiol.">
        <title>The Global Catalogue of Microorganisms (GCM) 10K type strain sequencing project: providing services to taxonomists for standard genome sequencing and annotation.</title>
        <authorList>
            <consortium name="The Broad Institute Genomics Platform"/>
            <consortium name="The Broad Institute Genome Sequencing Center for Infectious Disease"/>
            <person name="Wu L."/>
            <person name="Ma J."/>
        </authorList>
    </citation>
    <scope>NUCLEOTIDE SEQUENCE [LARGE SCALE GENOMIC DNA]</scope>
    <source>
        <strain evidence="14">JCM 3106</strain>
    </source>
</reference>
<dbReference type="PANTHER" id="PTHR30478">
    <property type="entry name" value="DNA POLYMERASE III SUBUNIT BETA"/>
    <property type="match status" value="1"/>
</dbReference>
<evidence type="ECO:0000256" key="7">
    <source>
        <dbReference type="ARBA" id="ARBA00022932"/>
    </source>
</evidence>
<dbReference type="InterPro" id="IPR022637">
    <property type="entry name" value="DNA_polIII_beta_cen"/>
</dbReference>
<dbReference type="PANTHER" id="PTHR30478:SF0">
    <property type="entry name" value="BETA SLIDING CLAMP"/>
    <property type="match status" value="1"/>
</dbReference>
<dbReference type="InterPro" id="IPR046938">
    <property type="entry name" value="DNA_clamp_sf"/>
</dbReference>
<keyword evidence="4" id="KW-0808">Transferase</keyword>
<keyword evidence="6" id="KW-0235">DNA replication</keyword>
<keyword evidence="7" id="KW-0239">DNA-directed DNA polymerase</keyword>
<dbReference type="Pfam" id="PF02767">
    <property type="entry name" value="DNA_pol3_beta_2"/>
    <property type="match status" value="1"/>
</dbReference>
<evidence type="ECO:0000259" key="11">
    <source>
        <dbReference type="Pfam" id="PF02767"/>
    </source>
</evidence>
<feature type="compositionally biased region" description="Acidic residues" evidence="9">
    <location>
        <begin position="96"/>
        <end position="131"/>
    </location>
</feature>
<dbReference type="InterPro" id="IPR022635">
    <property type="entry name" value="DNA_polIII_beta_C"/>
</dbReference>
<feature type="compositionally biased region" description="Low complexity" evidence="9">
    <location>
        <begin position="53"/>
        <end position="67"/>
    </location>
</feature>
<dbReference type="SUPFAM" id="SSF55979">
    <property type="entry name" value="DNA clamp"/>
    <property type="match status" value="3"/>
</dbReference>
<dbReference type="SMART" id="SM00480">
    <property type="entry name" value="POL3Bc"/>
    <property type="match status" value="1"/>
</dbReference>
<dbReference type="InterPro" id="IPR001001">
    <property type="entry name" value="DNA_polIII_beta"/>
</dbReference>
<feature type="compositionally biased region" description="Low complexity" evidence="9">
    <location>
        <begin position="75"/>
        <end position="95"/>
    </location>
</feature>
<sequence length="535" mass="56396">MSSTSQPKPKRPTTRVPRAATPKAAAALKEGAKRPARRKTGPQDQPTTAPESATEPQIEAPATPEAEAPTEETTPEAAAPTEEAPAEAATAPEVEAPAEEETAPEAETPTEESAPEEAEAPTEEPEPEAAEPEAAPTPLPGTDIKATASPKITFEVARESFGQAVAWVAQSLPTRPSVPTLAGIRFDLGGGDLRLSAYDYEVSMKETISVDSQEETTLLLPGRLLNEIVRSLPDERVTIEVDGAKVILTCGPATFGILTMPVEDYPTLPEMPPVTGQINGGDIARAVSRVAVAAGKDDSLPMLTGVRVDINGGAVTLAATDRYRLAVSDVTWKETSAEHSCGVMVPARVLTTVAKAFSRNEVAISVADTGDGALLGVSSVGGRPWVPGARREMTTRLLAPDFPKYRSLIPEGFSGHADLPVREFTEALKRVALVAPRDVPVRLTFAQGQLTLACGSDEAESKEVLAVKWNGPAGVDPYTIAFNPAYLLAGVDAIGMPEVRLSVNNSVQPAILTGLDKEGEQVPGYLYLIMPIRLS</sequence>
<keyword evidence="14" id="KW-1185">Reference proteome</keyword>
<feature type="domain" description="DNA polymerase III beta sliding clamp C-terminal" evidence="12">
    <location>
        <begin position="406"/>
        <end position="517"/>
    </location>
</feature>
<organism evidence="13 14">
    <name type="scientific">Streptosporangium longisporum</name>
    <dbReference type="NCBI Taxonomy" id="46187"/>
    <lineage>
        <taxon>Bacteria</taxon>
        <taxon>Bacillati</taxon>
        <taxon>Actinomycetota</taxon>
        <taxon>Actinomycetes</taxon>
        <taxon>Streptosporangiales</taxon>
        <taxon>Streptosporangiaceae</taxon>
        <taxon>Streptosporangium</taxon>
    </lineage>
</organism>
<feature type="region of interest" description="Disordered" evidence="9">
    <location>
        <begin position="1"/>
        <end position="145"/>
    </location>
</feature>
<evidence type="ECO:0000256" key="6">
    <source>
        <dbReference type="ARBA" id="ARBA00022705"/>
    </source>
</evidence>
<feature type="compositionally biased region" description="Polar residues" evidence="9">
    <location>
        <begin position="42"/>
        <end position="51"/>
    </location>
</feature>
<evidence type="ECO:0000256" key="5">
    <source>
        <dbReference type="ARBA" id="ARBA00022695"/>
    </source>
</evidence>
<accession>A0ABP6L261</accession>
<name>A0ABP6L261_9ACTN</name>
<comment type="caution">
    <text evidence="13">The sequence shown here is derived from an EMBL/GenBank/DDBJ whole genome shotgun (WGS) entry which is preliminary data.</text>
</comment>
<dbReference type="CDD" id="cd00140">
    <property type="entry name" value="beta_clamp"/>
    <property type="match status" value="1"/>
</dbReference>
<keyword evidence="5" id="KW-0548">Nucleotidyltransferase</keyword>
<comment type="similarity">
    <text evidence="2">Belongs to the beta sliding clamp family.</text>
</comment>
<dbReference type="Proteomes" id="UP001499930">
    <property type="component" value="Unassembled WGS sequence"/>
</dbReference>
<gene>
    <name evidence="13" type="ORF">GCM10017559_62270</name>
</gene>
<evidence type="ECO:0000256" key="4">
    <source>
        <dbReference type="ARBA" id="ARBA00022679"/>
    </source>
</evidence>
<feature type="domain" description="DNA polymerase III beta sliding clamp central" evidence="11">
    <location>
        <begin position="278"/>
        <end position="403"/>
    </location>
</feature>
<keyword evidence="8" id="KW-0238">DNA-binding</keyword>
<dbReference type="InterPro" id="IPR022634">
    <property type="entry name" value="DNA_polIII_beta_N"/>
</dbReference>
<evidence type="ECO:0008006" key="15">
    <source>
        <dbReference type="Google" id="ProtNLM"/>
    </source>
</evidence>
<keyword evidence="3" id="KW-0963">Cytoplasm</keyword>
<dbReference type="Gene3D" id="3.10.150.10">
    <property type="entry name" value="DNA Polymerase III, subunit A, domain 2"/>
    <property type="match status" value="3"/>
</dbReference>
<evidence type="ECO:0000256" key="3">
    <source>
        <dbReference type="ARBA" id="ARBA00022490"/>
    </source>
</evidence>
<feature type="compositionally biased region" description="Low complexity" evidence="9">
    <location>
        <begin position="14"/>
        <end position="29"/>
    </location>
</feature>
<evidence type="ECO:0000256" key="2">
    <source>
        <dbReference type="ARBA" id="ARBA00010752"/>
    </source>
</evidence>
<comment type="subcellular location">
    <subcellularLocation>
        <location evidence="1">Cytoplasm</location>
    </subcellularLocation>
</comment>
<evidence type="ECO:0000259" key="10">
    <source>
        <dbReference type="Pfam" id="PF00712"/>
    </source>
</evidence>
<proteinExistence type="inferred from homology"/>